<protein>
    <submittedName>
        <fullName evidence="1">Uncharacterized protein</fullName>
    </submittedName>
</protein>
<evidence type="ECO:0000313" key="1">
    <source>
        <dbReference type="EMBL" id="CAF1134358.1"/>
    </source>
</evidence>
<organism evidence="1 3">
    <name type="scientific">Didymodactylos carnosus</name>
    <dbReference type="NCBI Taxonomy" id="1234261"/>
    <lineage>
        <taxon>Eukaryota</taxon>
        <taxon>Metazoa</taxon>
        <taxon>Spiralia</taxon>
        <taxon>Gnathifera</taxon>
        <taxon>Rotifera</taxon>
        <taxon>Eurotatoria</taxon>
        <taxon>Bdelloidea</taxon>
        <taxon>Philodinida</taxon>
        <taxon>Philodinidae</taxon>
        <taxon>Didymodactylos</taxon>
    </lineage>
</organism>
<gene>
    <name evidence="1" type="ORF">GPM918_LOCUS20361</name>
    <name evidence="2" type="ORF">SRO942_LOCUS20358</name>
</gene>
<dbReference type="EMBL" id="CAJOBC010006416">
    <property type="protein sequence ID" value="CAF3898157.1"/>
    <property type="molecule type" value="Genomic_DNA"/>
</dbReference>
<comment type="caution">
    <text evidence="1">The sequence shown here is derived from an EMBL/GenBank/DDBJ whole genome shotgun (WGS) entry which is preliminary data.</text>
</comment>
<dbReference type="OrthoDB" id="10242011at2759"/>
<sequence>MPSIASNIISLKLGYEHCSTEQLYLLSKHCLSFRNLKHLNLYCRQEQDVEFYLKLVENLYCLIITIDEHVSLSDNITTCIFSNKNFLLKECSVINGVFSLKNKRRLSICFVQVLTIELEFYSQLLVLFDFIPYIKILNIKFKWFDFDPHSIINYDYKSLRLKISQLSNLKLQFNQIIFSNSYDLIEVLIQHIVSLEHLSLSIGYLSKPSVIDGRRIEVDLLSTLLNLIEFNFYFRLSYKRDRNNLIISSFKNDYWLLKRKQKIICYTDIYENDFYLYSLPCIFRDIDCISNGIANYQTNDIDCTFEFNSISSTGTPHAFDLYWPLNDKVLSMFKDVKCLKFYMSNCRLSNKSPSVVLKNVNTIICKYLTSYEQLFKQHFSLMLPNVCILKIDNVSIYRIMEEQLAFDYNDNIFFKRIIELHLYRLEVTDIDDEKKNYFVEFLQYFSNIKILALQFANKIPIRIIQSILKVLLSYKRCLLSFIQCYTWNNNFVITDNVAQIFKRLLTEHFGIDNCYIHIERYYLKFWR</sequence>
<reference evidence="1" key="1">
    <citation type="submission" date="2021-02" db="EMBL/GenBank/DDBJ databases">
        <authorList>
            <person name="Nowell W R."/>
        </authorList>
    </citation>
    <scope>NUCLEOTIDE SEQUENCE</scope>
</reference>
<accession>A0A814RJ86</accession>
<dbReference type="Proteomes" id="UP000663829">
    <property type="component" value="Unassembled WGS sequence"/>
</dbReference>
<dbReference type="Proteomes" id="UP000681722">
    <property type="component" value="Unassembled WGS sequence"/>
</dbReference>
<evidence type="ECO:0000313" key="2">
    <source>
        <dbReference type="EMBL" id="CAF3898157.1"/>
    </source>
</evidence>
<dbReference type="AlphaFoldDB" id="A0A814RJ86"/>
<proteinExistence type="predicted"/>
<evidence type="ECO:0000313" key="3">
    <source>
        <dbReference type="Proteomes" id="UP000663829"/>
    </source>
</evidence>
<dbReference type="EMBL" id="CAJNOQ010006416">
    <property type="protein sequence ID" value="CAF1134358.1"/>
    <property type="molecule type" value="Genomic_DNA"/>
</dbReference>
<keyword evidence="3" id="KW-1185">Reference proteome</keyword>
<name>A0A814RJ86_9BILA</name>